<name>A0A2P7SQ22_9HYPH</name>
<evidence type="ECO:0000313" key="3">
    <source>
        <dbReference type="Proteomes" id="UP000241229"/>
    </source>
</evidence>
<dbReference type="OrthoDB" id="9806874at2"/>
<sequence>MAESLPLTLGDLVALAFFLAVWVVHGLAAGGHITRRVSLTTAMNAQRLAWMRTMGRRELRMIDTSIMVGLQQGTAFFASSALIAIGGCFALLNASDHVLMIVADVPLAAQPSRQAFEFKVLGLIAILAHAFFKFGWSYRLFNYCSILVGAVPMHKDAAHDPAELEAGIERAACMNMLAGAHFNAGLRAIFFSIAYLGWFINPAALALTTCLLFAVLLHRQFFSEARRVALGEGSRDQAVGQ</sequence>
<organism evidence="2 3">
    <name type="scientific">Kumtagia ephedrae</name>
    <dbReference type="NCBI Taxonomy" id="2116701"/>
    <lineage>
        <taxon>Bacteria</taxon>
        <taxon>Pseudomonadati</taxon>
        <taxon>Pseudomonadota</taxon>
        <taxon>Alphaproteobacteria</taxon>
        <taxon>Hyphomicrobiales</taxon>
        <taxon>Phyllobacteriaceae</taxon>
        <taxon>Kumtagia</taxon>
    </lineage>
</organism>
<reference evidence="2 3" key="1">
    <citation type="submission" date="2018-03" db="EMBL/GenBank/DDBJ databases">
        <title>The draft genome of Mesorhizobium sp. 6GN-30.</title>
        <authorList>
            <person name="Liu L."/>
            <person name="Li L."/>
            <person name="Wang T."/>
            <person name="Zhang X."/>
            <person name="Liang L."/>
        </authorList>
    </citation>
    <scope>NUCLEOTIDE SEQUENCE [LARGE SCALE GENOMIC DNA]</scope>
    <source>
        <strain evidence="2 3">6GN30</strain>
    </source>
</reference>
<feature type="transmembrane region" description="Helical" evidence="1">
    <location>
        <begin position="115"/>
        <end position="132"/>
    </location>
</feature>
<proteinExistence type="predicted"/>
<gene>
    <name evidence="2" type="ORF">C7I84_05835</name>
</gene>
<protein>
    <submittedName>
        <fullName evidence="2">DUF599 domain-containing protein</fullName>
    </submittedName>
</protein>
<keyword evidence="3" id="KW-1185">Reference proteome</keyword>
<evidence type="ECO:0000256" key="1">
    <source>
        <dbReference type="SAM" id="Phobius"/>
    </source>
</evidence>
<feature type="transmembrane region" description="Helical" evidence="1">
    <location>
        <begin position="189"/>
        <end position="217"/>
    </location>
</feature>
<comment type="caution">
    <text evidence="2">The sequence shown here is derived from an EMBL/GenBank/DDBJ whole genome shotgun (WGS) entry which is preliminary data.</text>
</comment>
<keyword evidence="1" id="KW-0472">Membrane</keyword>
<dbReference type="Pfam" id="PF04654">
    <property type="entry name" value="DUF599"/>
    <property type="match status" value="1"/>
</dbReference>
<keyword evidence="1" id="KW-0812">Transmembrane</keyword>
<feature type="transmembrane region" description="Helical" evidence="1">
    <location>
        <begin position="12"/>
        <end position="33"/>
    </location>
</feature>
<dbReference type="EMBL" id="PXYK01000004">
    <property type="protein sequence ID" value="PSJ64541.1"/>
    <property type="molecule type" value="Genomic_DNA"/>
</dbReference>
<dbReference type="AlphaFoldDB" id="A0A2P7SQ22"/>
<feature type="transmembrane region" description="Helical" evidence="1">
    <location>
        <begin position="75"/>
        <end position="94"/>
    </location>
</feature>
<keyword evidence="1" id="KW-1133">Transmembrane helix</keyword>
<dbReference type="Proteomes" id="UP000241229">
    <property type="component" value="Unassembled WGS sequence"/>
</dbReference>
<dbReference type="RefSeq" id="WP_106771286.1">
    <property type="nucleotide sequence ID" value="NZ_PXYK01000004.1"/>
</dbReference>
<accession>A0A2P7SQ22</accession>
<evidence type="ECO:0000313" key="2">
    <source>
        <dbReference type="EMBL" id="PSJ64541.1"/>
    </source>
</evidence>
<dbReference type="PANTHER" id="PTHR31881">
    <property type="match status" value="1"/>
</dbReference>
<dbReference type="InterPro" id="IPR006747">
    <property type="entry name" value="DUF599"/>
</dbReference>
<dbReference type="PANTHER" id="PTHR31881:SF6">
    <property type="entry name" value="OS09G0494600 PROTEIN"/>
    <property type="match status" value="1"/>
</dbReference>